<evidence type="ECO:0000256" key="23">
    <source>
        <dbReference type="ARBA" id="ARBA00023329"/>
    </source>
</evidence>
<dbReference type="InterPro" id="IPR029021">
    <property type="entry name" value="Prot-tyrosine_phosphatase-like"/>
</dbReference>
<feature type="domain" description="Tyrosine-protein phosphatase" evidence="28">
    <location>
        <begin position="1218"/>
        <end position="1450"/>
    </location>
</feature>
<feature type="compositionally biased region" description="Pro residues" evidence="27">
    <location>
        <begin position="1532"/>
        <end position="1558"/>
    </location>
</feature>
<dbReference type="PANTHER" id="PTHR23030">
    <property type="entry name" value="PCD6 INTERACTING PROTEIN-RELATED"/>
    <property type="match status" value="1"/>
</dbReference>
<evidence type="ECO:0000256" key="5">
    <source>
        <dbReference type="ARBA" id="ARBA00009649"/>
    </source>
</evidence>
<dbReference type="CDD" id="cd09234">
    <property type="entry name" value="V_HD-PTP_like"/>
    <property type="match status" value="1"/>
</dbReference>
<proteinExistence type="inferred from homology"/>
<evidence type="ECO:0000256" key="4">
    <source>
        <dbReference type="ARBA" id="ARBA00004541"/>
    </source>
</evidence>
<evidence type="ECO:0000256" key="6">
    <source>
        <dbReference type="ARBA" id="ARBA00013064"/>
    </source>
</evidence>
<dbReference type="Proteomes" id="UP000694545">
    <property type="component" value="Unplaced"/>
</dbReference>
<feature type="compositionally biased region" description="Low complexity" evidence="27">
    <location>
        <begin position="1008"/>
        <end position="1032"/>
    </location>
</feature>
<evidence type="ECO:0000259" key="29">
    <source>
        <dbReference type="PROSITE" id="PS50056"/>
    </source>
</evidence>
<evidence type="ECO:0000256" key="19">
    <source>
        <dbReference type="ARBA" id="ARBA00023069"/>
    </source>
</evidence>
<evidence type="ECO:0000256" key="24">
    <source>
        <dbReference type="ARBA" id="ARBA00055066"/>
    </source>
</evidence>
<keyword evidence="18 26" id="KW-0175">Coiled coil</keyword>
<sequence>MEAVPRMPMIWLDLKEAGEFGFHQAVKKFVLKNYGENPENYNEELKKLEQLRQSAVNVPRDFEGCSILRKYFGQLHYLQSRIPMGAEHEAAVPVTWTEIFSGKAVTHEDIKYEQACILYNLGALHSMLGAMDKRVSEEGMKVSCTHFQCAAGAFTYLRDHFPHSYSVDMSHQILNLNINLMLGQAQECLLEKSMLDNRKSFLVARISAQVVDYYKEACRALENSETASLLGKIQKDWKKLAQMKIYYFAAVAHALGSRNPLSWQVIYFQSALDKLNEAIKLAKVQRGLCACAPTFRYASAKKDNDFIYHEAVPALDTVQSVKGAPLVKALPVNPTDPAVTGPDIFAKLVPMAAHEASSLYSEEKAKLLREVMAKIEAKNEVLEQFMDSLQLDPETIDNLDMYNHIPPVLMEKCAALSVRPETVKNLVQSMQVLSGVFTDVEASLREIKELLDEDEAQEQKLREVLSKLPPPPQGSPPPHLPASPVLAEVAKEWAKYMEAHEKASFTNTELHKAMNLHISSLKLLSGPLEHVRAALPAPSLTEEEKQVLQNLKRILAKVQEMKDQRVSLEQQLREMIQKDDLTTSLVTTDRSEMKKLFEEQLKKYGQIRVYLEQNLAAQENVLKALTEANVKYAAVRKVLAEVERKWNSTLQTLVASYEAYEDLMKKSQEGKDFYADLESKVVKLLEKGRGACKAAEAARQQSLGKEVLAAHLAPRLPFGPGPLAAAAPLPGHYQPTGIPTCVGAGPFSTAPGPAPVPSHAMQPSAPQTHLPPMSPPPATQLYPPGTLLCGPAMAPLQPAYPGAPPPPPRTSPQHLPISGALPAPQPMPLGARHPPAAPGPFAPGMPPHPAQAIRPASTTVDSIRGPIPSCAASRGGAGPPLQWAGLPPQGGFVGAQAPGAPFPYAQASGPPFVQRVLAPFSAAQPQQSFPPHGHVQPVGRGLDAPPPPEVPPPLPPPPPPLPAAIPRPGPRPAGQPEPGACAAPSPAGPLPPCPPLAAVAPLPPGSPAPGSFSPAPPASSQLPPGAPMGLAGAPPPPVSQQAPHQVPPAPSPALAQMPGGAVVPGQALPSPAPLPQPPLRPPSGPCPGPLPQLPPSSLAPGAAPLGASTDDLLSSSPESQHGGPKAPVGQPLLQPTKADAKEGLRPRPVQLIERDPYQQPERLRRLLSELGRFRELVACLGEPGPGSALGGVWKALQEAQEKDARQRSIAVARCYSRKNRHQDVMPYDRNRVVLQSGRDDYINASRIEELSSYCPTVIATQAPLPGTAADFWLMIHEQKVSVVVMLVSELEVEKQKVVCYFPTERGQPMLHGPISLVLTSHKATPTHVERMVTLQFRDQSLKRTVVHLQFSCWPELGLPDRQDDLLHFIRDVHSHYLHQRPLHTPIVVHCSSGVGRTGAFCLLYAAMQEVEAGNSIPDLAQLVRRMRQQRKHMLQEKLHLKFCYESVLRHATQVLQRHGVTAPSAVKPSSGAPYVPQDPQDLVLGGDMPISSIQATIAKLSIRPPAGGAESAANGQLPEPSPPIAAGGDALPAPPAALLPQPAPADPGPLEGAPPPEAEAPAAPSSSSLDLLASLTPEAFTLDGSLTGRHRMSKQSFLQPQNGEGLRGARPSDDPLDMLDPLWTLNKT</sequence>
<dbReference type="SMART" id="SM00194">
    <property type="entry name" value="PTPc"/>
    <property type="match status" value="1"/>
</dbReference>
<keyword evidence="21" id="KW-0539">Nucleus</keyword>
<evidence type="ECO:0000256" key="17">
    <source>
        <dbReference type="ARBA" id="ARBA00022927"/>
    </source>
</evidence>
<dbReference type="PROSITE" id="PS50055">
    <property type="entry name" value="TYR_PHOSPHATASE_PTP"/>
    <property type="match status" value="1"/>
</dbReference>
<organism evidence="31 32">
    <name type="scientific">Varanus komodoensis</name>
    <name type="common">Komodo dragon</name>
    <dbReference type="NCBI Taxonomy" id="61221"/>
    <lineage>
        <taxon>Eukaryota</taxon>
        <taxon>Metazoa</taxon>
        <taxon>Chordata</taxon>
        <taxon>Craniata</taxon>
        <taxon>Vertebrata</taxon>
        <taxon>Euteleostomi</taxon>
        <taxon>Lepidosauria</taxon>
        <taxon>Squamata</taxon>
        <taxon>Bifurcata</taxon>
        <taxon>Unidentata</taxon>
        <taxon>Episquamata</taxon>
        <taxon>Toxicofera</taxon>
        <taxon>Anguimorpha</taxon>
        <taxon>Paleoanguimorpha</taxon>
        <taxon>Varanoidea</taxon>
        <taxon>Varanidae</taxon>
        <taxon>Varanus</taxon>
    </lineage>
</organism>
<keyword evidence="19" id="KW-0969">Cilium</keyword>
<reference evidence="31" key="2">
    <citation type="submission" date="2025-09" db="UniProtKB">
        <authorList>
            <consortium name="Ensembl"/>
        </authorList>
    </citation>
    <scope>IDENTIFICATION</scope>
</reference>
<dbReference type="CDD" id="cd09239">
    <property type="entry name" value="BRO1_HD-PTP_like"/>
    <property type="match status" value="1"/>
</dbReference>
<feature type="region of interest" description="Disordered" evidence="27">
    <location>
        <begin position="923"/>
        <end position="987"/>
    </location>
</feature>
<keyword evidence="10" id="KW-0597">Phosphoprotein</keyword>
<feature type="compositionally biased region" description="Low complexity" evidence="27">
    <location>
        <begin position="1095"/>
        <end position="1108"/>
    </location>
</feature>
<dbReference type="InterPro" id="IPR004328">
    <property type="entry name" value="BRO1_dom"/>
</dbReference>
<keyword evidence="15" id="KW-0802">TPR repeat</keyword>
<evidence type="ECO:0000256" key="11">
    <source>
        <dbReference type="ARBA" id="ARBA00022737"/>
    </source>
</evidence>
<keyword evidence="32" id="KW-1185">Reference proteome</keyword>
<evidence type="ECO:0000259" key="30">
    <source>
        <dbReference type="PROSITE" id="PS51180"/>
    </source>
</evidence>
<dbReference type="SUPFAM" id="SSF52799">
    <property type="entry name" value="(Phosphotyrosine protein) phosphatases II"/>
    <property type="match status" value="1"/>
</dbReference>
<keyword evidence="11" id="KW-0677">Repeat</keyword>
<feature type="coiled-coil region" evidence="26">
    <location>
        <begin position="608"/>
        <end position="645"/>
    </location>
</feature>
<feature type="region of interest" description="Disordered" evidence="27">
    <location>
        <begin position="795"/>
        <end position="864"/>
    </location>
</feature>
<feature type="region of interest" description="Disordered" evidence="27">
    <location>
        <begin position="1584"/>
        <end position="1628"/>
    </location>
</feature>
<keyword evidence="23" id="KW-0968">Cytoplasmic vesicle</keyword>
<dbReference type="Gene3D" id="3.90.190.10">
    <property type="entry name" value="Protein tyrosine phosphatase superfamily"/>
    <property type="match status" value="1"/>
</dbReference>
<dbReference type="GO" id="GO:0005634">
    <property type="term" value="C:nucleus"/>
    <property type="evidence" value="ECO:0007669"/>
    <property type="project" value="UniProtKB-SubCell"/>
</dbReference>
<comment type="function">
    <text evidence="24">Plays a role in sorting of endocytic ubiquitinated cargos into multivesicular bodies (MVBs) via its interaction with the ESCRT-I complex (endosomal sorting complex required for transport I), and possibly also other ESCRT complexes. May act as a negative regulator of Ras-mediated mitogenic activity. Plays a role in ciliogenesis.</text>
</comment>
<evidence type="ECO:0000259" key="28">
    <source>
        <dbReference type="PROSITE" id="PS50055"/>
    </source>
</evidence>
<dbReference type="Pfam" id="PF13949">
    <property type="entry name" value="ALIX_LYPXL_bnd"/>
    <property type="match status" value="1"/>
</dbReference>
<evidence type="ECO:0000256" key="14">
    <source>
        <dbReference type="ARBA" id="ARBA00022801"/>
    </source>
</evidence>
<dbReference type="SMART" id="SM01041">
    <property type="entry name" value="BRO1"/>
    <property type="match status" value="1"/>
</dbReference>
<evidence type="ECO:0000256" key="12">
    <source>
        <dbReference type="ARBA" id="ARBA00022753"/>
    </source>
</evidence>
<dbReference type="GO" id="GO:0030030">
    <property type="term" value="P:cell projection organization"/>
    <property type="evidence" value="ECO:0007669"/>
    <property type="project" value="UniProtKB-KW"/>
</dbReference>
<dbReference type="EC" id="3.1.3.48" evidence="6"/>
<feature type="compositionally biased region" description="Low complexity" evidence="27">
    <location>
        <begin position="976"/>
        <end position="985"/>
    </location>
</feature>
<evidence type="ECO:0000256" key="27">
    <source>
        <dbReference type="SAM" id="MobiDB-lite"/>
    </source>
</evidence>
<keyword evidence="20" id="KW-0206">Cytoskeleton</keyword>
<dbReference type="Gene3D" id="1.20.120.560">
    <property type="entry name" value="alix/aip1 in complex with the ypdl late domain"/>
    <property type="match status" value="1"/>
</dbReference>
<keyword evidence="22" id="KW-0966">Cell projection</keyword>
<dbReference type="GO" id="GO:0032456">
    <property type="term" value="P:endocytic recycling"/>
    <property type="evidence" value="ECO:0007669"/>
    <property type="project" value="TreeGrafter"/>
</dbReference>
<feature type="compositionally biased region" description="Pro residues" evidence="27">
    <location>
        <begin position="801"/>
        <end position="810"/>
    </location>
</feature>
<dbReference type="InterPro" id="IPR025304">
    <property type="entry name" value="ALIX_V_dom"/>
</dbReference>
<feature type="domain" description="Tyrosine specific protein phosphatases" evidence="29">
    <location>
        <begin position="1363"/>
        <end position="1441"/>
    </location>
</feature>
<dbReference type="GO" id="GO:0045022">
    <property type="term" value="P:early endosome to late endosome transport"/>
    <property type="evidence" value="ECO:0007669"/>
    <property type="project" value="TreeGrafter"/>
</dbReference>
<dbReference type="CDD" id="cd14539">
    <property type="entry name" value="PTP-N23"/>
    <property type="match status" value="1"/>
</dbReference>
<evidence type="ECO:0000256" key="20">
    <source>
        <dbReference type="ARBA" id="ARBA00023212"/>
    </source>
</evidence>
<feature type="coiled-coil region" evidence="26">
    <location>
        <begin position="440"/>
        <end position="467"/>
    </location>
</feature>
<dbReference type="SMART" id="SM00404">
    <property type="entry name" value="PTPc_motif"/>
    <property type="match status" value="1"/>
</dbReference>
<feature type="region of interest" description="Disordered" evidence="27">
    <location>
        <begin position="750"/>
        <end position="779"/>
    </location>
</feature>
<evidence type="ECO:0000256" key="7">
    <source>
        <dbReference type="ARBA" id="ARBA00022448"/>
    </source>
</evidence>
<keyword evidence="9" id="KW-0963">Cytoplasm</keyword>
<keyword evidence="7" id="KW-0813">Transport</keyword>
<evidence type="ECO:0000256" key="16">
    <source>
        <dbReference type="ARBA" id="ARBA00022912"/>
    </source>
</evidence>
<dbReference type="Pfam" id="PF00102">
    <property type="entry name" value="Y_phosphatase"/>
    <property type="match status" value="1"/>
</dbReference>
<evidence type="ECO:0000256" key="25">
    <source>
        <dbReference type="ARBA" id="ARBA00072472"/>
    </source>
</evidence>
<keyword evidence="17" id="KW-0653">Protein transport</keyword>
<dbReference type="PROSITE" id="PS00383">
    <property type="entry name" value="TYR_PHOSPHATASE_1"/>
    <property type="match status" value="1"/>
</dbReference>
<evidence type="ECO:0000313" key="32">
    <source>
        <dbReference type="Proteomes" id="UP000694545"/>
    </source>
</evidence>
<keyword evidence="8" id="KW-0488">Methylation</keyword>
<dbReference type="PROSITE" id="PS51180">
    <property type="entry name" value="BRO1"/>
    <property type="match status" value="1"/>
</dbReference>
<feature type="region of interest" description="Disordered" evidence="27">
    <location>
        <begin position="1506"/>
        <end position="1567"/>
    </location>
</feature>
<evidence type="ECO:0000256" key="10">
    <source>
        <dbReference type="ARBA" id="ARBA00022553"/>
    </source>
</evidence>
<evidence type="ECO:0000256" key="18">
    <source>
        <dbReference type="ARBA" id="ARBA00023054"/>
    </source>
</evidence>
<keyword evidence="12" id="KW-0967">Endosome</keyword>
<feature type="region of interest" description="Disordered" evidence="27">
    <location>
        <begin position="1001"/>
        <end position="1133"/>
    </location>
</feature>
<dbReference type="Gene3D" id="1.20.140.50">
    <property type="entry name" value="alix/aip1 like domains"/>
    <property type="match status" value="1"/>
</dbReference>
<feature type="compositionally biased region" description="Pro residues" evidence="27">
    <location>
        <begin position="1070"/>
        <end position="1094"/>
    </location>
</feature>
<feature type="domain" description="BRO1" evidence="30">
    <location>
        <begin position="8"/>
        <end position="382"/>
    </location>
</feature>
<dbReference type="InterPro" id="IPR038499">
    <property type="entry name" value="BRO1_sf"/>
</dbReference>
<accession>A0A8D2JGX7</accession>
<dbReference type="Ensembl" id="ENSVKKT00000012919.1">
    <property type="protein sequence ID" value="ENSVKKP00000012616.1"/>
    <property type="gene ID" value="ENSVKKG00000008757.1"/>
</dbReference>
<dbReference type="PANTHER" id="PTHR23030:SF30">
    <property type="entry name" value="TYROSINE-PROTEIN PHOSPHATASE NON-RECEPTOR TYPE 23"/>
    <property type="match status" value="1"/>
</dbReference>
<feature type="coiled-coil region" evidence="26">
    <location>
        <begin position="541"/>
        <end position="578"/>
    </location>
</feature>
<evidence type="ECO:0000256" key="26">
    <source>
        <dbReference type="SAM" id="Coils"/>
    </source>
</evidence>
<dbReference type="InterPro" id="IPR003595">
    <property type="entry name" value="Tyr_Pase_cat"/>
</dbReference>
<reference evidence="31" key="1">
    <citation type="submission" date="2025-08" db="UniProtKB">
        <authorList>
            <consortium name="Ensembl"/>
        </authorList>
    </citation>
    <scope>IDENTIFICATION</scope>
</reference>
<evidence type="ECO:0000256" key="3">
    <source>
        <dbReference type="ARBA" id="ARBA00004177"/>
    </source>
</evidence>
<keyword evidence="16" id="KW-0904">Protein phosphatase</keyword>
<evidence type="ECO:0000256" key="15">
    <source>
        <dbReference type="ARBA" id="ARBA00022803"/>
    </source>
</evidence>
<evidence type="ECO:0000256" key="21">
    <source>
        <dbReference type="ARBA" id="ARBA00023242"/>
    </source>
</evidence>
<dbReference type="Gene3D" id="1.25.40.280">
    <property type="entry name" value="alix/aip1 like domains"/>
    <property type="match status" value="1"/>
</dbReference>
<dbReference type="PROSITE" id="PS50056">
    <property type="entry name" value="TYR_PHOSPHATASE_2"/>
    <property type="match status" value="1"/>
</dbReference>
<evidence type="ECO:0000256" key="8">
    <source>
        <dbReference type="ARBA" id="ARBA00022481"/>
    </source>
</evidence>
<evidence type="ECO:0000256" key="13">
    <source>
        <dbReference type="ARBA" id="ARBA00022794"/>
    </source>
</evidence>
<dbReference type="FunFam" id="3.90.190.10:FF:000061">
    <property type="entry name" value="tyrosine-protein phosphatase non-receptor type 23 isoform X1"/>
    <property type="match status" value="1"/>
</dbReference>
<keyword evidence="13" id="KW-0970">Cilium biogenesis/degradation</keyword>
<name>A0A8D2JGX7_VARKO</name>
<evidence type="ECO:0000256" key="9">
    <source>
        <dbReference type="ARBA" id="ARBA00022490"/>
    </source>
</evidence>
<evidence type="ECO:0000256" key="2">
    <source>
        <dbReference type="ARBA" id="ARBA00004123"/>
    </source>
</evidence>
<dbReference type="InterPro" id="IPR000387">
    <property type="entry name" value="Tyr_Pase_dom"/>
</dbReference>
<dbReference type="InterPro" id="IPR000242">
    <property type="entry name" value="PTP_cat"/>
</dbReference>
<comment type="subcellular location">
    <subcellularLocation>
        <location evidence="1">Cytoplasm</location>
        <location evidence="1">Cytoskeleton</location>
        <location evidence="1">Cilium basal body</location>
    </subcellularLocation>
    <subcellularLocation>
        <location evidence="4">Cytoplasmic vesicle</location>
    </subcellularLocation>
    <subcellularLocation>
        <location evidence="3">Endosome</location>
    </subcellularLocation>
    <subcellularLocation>
        <location evidence="2">Nucleus</location>
    </subcellularLocation>
</comment>
<evidence type="ECO:0000313" key="31">
    <source>
        <dbReference type="Ensembl" id="ENSVKKP00000012616.1"/>
    </source>
</evidence>
<evidence type="ECO:0000256" key="1">
    <source>
        <dbReference type="ARBA" id="ARBA00004120"/>
    </source>
</evidence>
<comment type="similarity">
    <text evidence="5">Belongs to the protein-tyrosine phosphatase family. Non-receptor class subfamily.</text>
</comment>
<dbReference type="GO" id="GO:0005768">
    <property type="term" value="C:endosome"/>
    <property type="evidence" value="ECO:0007669"/>
    <property type="project" value="UniProtKB-SubCell"/>
</dbReference>
<keyword evidence="14" id="KW-0378">Hydrolase</keyword>
<dbReference type="InterPro" id="IPR016130">
    <property type="entry name" value="Tyr_Pase_AS"/>
</dbReference>
<protein>
    <recommendedName>
        <fullName evidence="25">Tyrosine-protein phosphatase non-receptor type 23</fullName>
        <ecNumber evidence="6">3.1.3.48</ecNumber>
    </recommendedName>
</protein>
<dbReference type="PRINTS" id="PR00700">
    <property type="entry name" value="PRTYPHPHTASE"/>
</dbReference>
<feature type="compositionally biased region" description="Pro residues" evidence="27">
    <location>
        <begin position="944"/>
        <end position="975"/>
    </location>
</feature>
<feature type="compositionally biased region" description="Pro residues" evidence="27">
    <location>
        <begin position="835"/>
        <end position="849"/>
    </location>
</feature>
<dbReference type="Pfam" id="PF03097">
    <property type="entry name" value="BRO1"/>
    <property type="match status" value="1"/>
</dbReference>
<evidence type="ECO:0000256" key="22">
    <source>
        <dbReference type="ARBA" id="ARBA00023273"/>
    </source>
</evidence>
<dbReference type="GO" id="GO:0043328">
    <property type="term" value="P:protein transport to vacuole involved in ubiquitin-dependent protein catabolic process via the multivesicular body sorting pathway"/>
    <property type="evidence" value="ECO:0007669"/>
    <property type="project" value="TreeGrafter"/>
</dbReference>
<dbReference type="GO" id="GO:0004725">
    <property type="term" value="F:protein tyrosine phosphatase activity"/>
    <property type="evidence" value="ECO:0007669"/>
    <property type="project" value="UniProtKB-EC"/>
</dbReference>